<keyword evidence="11" id="KW-1185">Reference proteome</keyword>
<dbReference type="EMBL" id="JBHTNF010000004">
    <property type="protein sequence ID" value="MFD1328132.1"/>
    <property type="molecule type" value="Genomic_DNA"/>
</dbReference>
<protein>
    <submittedName>
        <fullName evidence="10">Pycsar system effector family protein</fullName>
    </submittedName>
</protein>
<evidence type="ECO:0000256" key="7">
    <source>
        <dbReference type="ARBA" id="ARBA00023136"/>
    </source>
</evidence>
<keyword evidence="5 8" id="KW-1133">Transmembrane helix</keyword>
<keyword evidence="3 8" id="KW-0812">Transmembrane</keyword>
<evidence type="ECO:0000256" key="4">
    <source>
        <dbReference type="ARBA" id="ARBA00022741"/>
    </source>
</evidence>
<evidence type="ECO:0000259" key="9">
    <source>
        <dbReference type="Pfam" id="PF18967"/>
    </source>
</evidence>
<evidence type="ECO:0000256" key="3">
    <source>
        <dbReference type="ARBA" id="ARBA00022692"/>
    </source>
</evidence>
<proteinExistence type="predicted"/>
<evidence type="ECO:0000256" key="1">
    <source>
        <dbReference type="ARBA" id="ARBA00004236"/>
    </source>
</evidence>
<evidence type="ECO:0000256" key="8">
    <source>
        <dbReference type="SAM" id="Phobius"/>
    </source>
</evidence>
<accession>A0ABW3YW24</accession>
<evidence type="ECO:0000256" key="6">
    <source>
        <dbReference type="ARBA" id="ARBA00023118"/>
    </source>
</evidence>
<dbReference type="InterPro" id="IPR043760">
    <property type="entry name" value="PycTM_dom"/>
</dbReference>
<feature type="transmembrane region" description="Helical" evidence="8">
    <location>
        <begin position="162"/>
        <end position="180"/>
    </location>
</feature>
<organism evidence="10 11">
    <name type="scientific">Mycoplana ramosa</name>
    <name type="common">Mycoplana bullata</name>
    <dbReference type="NCBI Taxonomy" id="40837"/>
    <lineage>
        <taxon>Bacteria</taxon>
        <taxon>Pseudomonadati</taxon>
        <taxon>Pseudomonadota</taxon>
        <taxon>Alphaproteobacteria</taxon>
        <taxon>Hyphomicrobiales</taxon>
        <taxon>Rhizobiaceae</taxon>
        <taxon>Mycoplana</taxon>
    </lineage>
</organism>
<feature type="transmembrane region" description="Helical" evidence="8">
    <location>
        <begin position="48"/>
        <end position="69"/>
    </location>
</feature>
<keyword evidence="4" id="KW-0547">Nucleotide-binding</keyword>
<name>A0ABW3YW24_MYCRA</name>
<evidence type="ECO:0000256" key="2">
    <source>
        <dbReference type="ARBA" id="ARBA00022475"/>
    </source>
</evidence>
<keyword evidence="7 8" id="KW-0472">Membrane</keyword>
<evidence type="ECO:0000313" key="11">
    <source>
        <dbReference type="Proteomes" id="UP001597173"/>
    </source>
</evidence>
<keyword evidence="2" id="KW-1003">Cell membrane</keyword>
<reference evidence="11" key="1">
    <citation type="journal article" date="2019" name="Int. J. Syst. Evol. Microbiol.">
        <title>The Global Catalogue of Microorganisms (GCM) 10K type strain sequencing project: providing services to taxonomists for standard genome sequencing and annotation.</title>
        <authorList>
            <consortium name="The Broad Institute Genomics Platform"/>
            <consortium name="The Broad Institute Genome Sequencing Center for Infectious Disease"/>
            <person name="Wu L."/>
            <person name="Ma J."/>
        </authorList>
    </citation>
    <scope>NUCLEOTIDE SEQUENCE [LARGE SCALE GENOMIC DNA]</scope>
    <source>
        <strain evidence="11">CCUG 55609</strain>
    </source>
</reference>
<keyword evidence="6" id="KW-0051">Antiviral defense</keyword>
<feature type="domain" description="Pycsar effector protein" evidence="9">
    <location>
        <begin position="30"/>
        <end position="179"/>
    </location>
</feature>
<dbReference type="Pfam" id="PF18967">
    <property type="entry name" value="PycTM"/>
    <property type="match status" value="1"/>
</dbReference>
<comment type="caution">
    <text evidence="10">The sequence shown here is derived from an EMBL/GenBank/DDBJ whole genome shotgun (WGS) entry which is preliminary data.</text>
</comment>
<gene>
    <name evidence="10" type="ORF">ACFQ33_09520</name>
</gene>
<evidence type="ECO:0000313" key="10">
    <source>
        <dbReference type="EMBL" id="MFD1328132.1"/>
    </source>
</evidence>
<comment type="subcellular location">
    <subcellularLocation>
        <location evidence="1">Cell membrane</location>
    </subcellularLocation>
</comment>
<feature type="transmembrane region" description="Helical" evidence="8">
    <location>
        <begin position="81"/>
        <end position="104"/>
    </location>
</feature>
<dbReference type="RefSeq" id="WP_374837692.1">
    <property type="nucleotide sequence ID" value="NZ_JBHEEW010000005.1"/>
</dbReference>
<sequence>MTGSGVASDIIIGDKKPEEQNVSVEHFNHVKKINDVFYDQVKSADQKAAYIFTFMLAFLMWSAEGQGVFNLARYTAAHPFFGILSAFLAVSVVFTILCAILVVLPRRVDRGTSLFWGAWSAQRDRLVDANETGDMAYLFRQYMENADAMAQLAINKYRMVRFAFRGLLTTVVAYVALLLTRA</sequence>
<evidence type="ECO:0000256" key="5">
    <source>
        <dbReference type="ARBA" id="ARBA00022989"/>
    </source>
</evidence>
<dbReference type="Proteomes" id="UP001597173">
    <property type="component" value="Unassembled WGS sequence"/>
</dbReference>